<evidence type="ECO:0000256" key="1">
    <source>
        <dbReference type="SAM" id="Phobius"/>
    </source>
</evidence>
<feature type="transmembrane region" description="Helical" evidence="1">
    <location>
        <begin position="43"/>
        <end position="62"/>
    </location>
</feature>
<evidence type="ECO:0000313" key="3">
    <source>
        <dbReference type="Proteomes" id="UP000638848"/>
    </source>
</evidence>
<reference evidence="2" key="1">
    <citation type="journal article" date="2014" name="Int. J. Syst. Evol. Microbiol.">
        <title>Complete genome sequence of Corynebacterium casei LMG S-19264T (=DSM 44701T), isolated from a smear-ripened cheese.</title>
        <authorList>
            <consortium name="US DOE Joint Genome Institute (JGI-PGF)"/>
            <person name="Walter F."/>
            <person name="Albersmeier A."/>
            <person name="Kalinowski J."/>
            <person name="Ruckert C."/>
        </authorList>
    </citation>
    <scope>NUCLEOTIDE SEQUENCE</scope>
    <source>
        <strain evidence="2">CGMCC 1.12187</strain>
    </source>
</reference>
<proteinExistence type="predicted"/>
<name>A0A917GTS0_9MICC</name>
<keyword evidence="1" id="KW-1133">Transmembrane helix</keyword>
<comment type="caution">
    <text evidence="2">The sequence shown here is derived from an EMBL/GenBank/DDBJ whole genome shotgun (WGS) entry which is preliminary data.</text>
</comment>
<keyword evidence="3" id="KW-1185">Reference proteome</keyword>
<sequence length="95" mass="9995">MGTNEIPNRRRGDRAVILGLLSATAQTLLLGLTLVAGIEGGRWNWSLSLLLIVAGLAVIFRLTVRGRRLVALVPVLSTALVVGLLVLGPSPFGNV</sequence>
<gene>
    <name evidence="2" type="ORF">GCM10011374_19310</name>
</gene>
<protein>
    <submittedName>
        <fullName evidence="2">Uncharacterized protein</fullName>
    </submittedName>
</protein>
<dbReference type="RefSeq" id="WP_188536625.1">
    <property type="nucleotide sequence ID" value="NZ_BMEQ01000008.1"/>
</dbReference>
<feature type="transmembrane region" description="Helical" evidence="1">
    <location>
        <begin position="69"/>
        <end position="88"/>
    </location>
</feature>
<accession>A0A917GTS0</accession>
<dbReference type="Proteomes" id="UP000638848">
    <property type="component" value="Unassembled WGS sequence"/>
</dbReference>
<organism evidence="2 3">
    <name type="scientific">Kocuria dechangensis</name>
    <dbReference type="NCBI Taxonomy" id="1176249"/>
    <lineage>
        <taxon>Bacteria</taxon>
        <taxon>Bacillati</taxon>
        <taxon>Actinomycetota</taxon>
        <taxon>Actinomycetes</taxon>
        <taxon>Micrococcales</taxon>
        <taxon>Micrococcaceae</taxon>
        <taxon>Kocuria</taxon>
    </lineage>
</organism>
<keyword evidence="1" id="KW-0472">Membrane</keyword>
<dbReference type="AlphaFoldDB" id="A0A917GTS0"/>
<dbReference type="EMBL" id="BMEQ01000008">
    <property type="protein sequence ID" value="GGG56596.1"/>
    <property type="molecule type" value="Genomic_DNA"/>
</dbReference>
<evidence type="ECO:0000313" key="2">
    <source>
        <dbReference type="EMBL" id="GGG56596.1"/>
    </source>
</evidence>
<keyword evidence="1" id="KW-0812">Transmembrane</keyword>
<reference evidence="2" key="2">
    <citation type="submission" date="2020-09" db="EMBL/GenBank/DDBJ databases">
        <authorList>
            <person name="Sun Q."/>
            <person name="Zhou Y."/>
        </authorList>
    </citation>
    <scope>NUCLEOTIDE SEQUENCE</scope>
    <source>
        <strain evidence="2">CGMCC 1.12187</strain>
    </source>
</reference>
<feature type="transmembrane region" description="Helical" evidence="1">
    <location>
        <begin position="15"/>
        <end position="37"/>
    </location>
</feature>